<dbReference type="SMART" id="SM00895">
    <property type="entry name" value="FCD"/>
    <property type="match status" value="1"/>
</dbReference>
<dbReference type="Pfam" id="PF00392">
    <property type="entry name" value="GntR"/>
    <property type="match status" value="1"/>
</dbReference>
<dbReference type="InterPro" id="IPR036388">
    <property type="entry name" value="WH-like_DNA-bd_sf"/>
</dbReference>
<dbReference type="AlphaFoldDB" id="A0A853BEK5"/>
<dbReference type="SUPFAM" id="SSF48008">
    <property type="entry name" value="GntR ligand-binding domain-like"/>
    <property type="match status" value="1"/>
</dbReference>
<sequence>MANKADQAYDVLERMITFQELSPGSLLSEARLMERTGLGRTPVREALQRLARERMVEIHPSQGVFVAPTSIEAQLKVLELRRSMEELAVRLAAHRATTDQRDRILALAEVLSEFDGDDPRRFGDLLKSTHTLIVEAAHNEYLSVAMAPLQGLSRRFWFAHLRDPKAELAEAADLHGDILRAVCHGDQAKASEASLRLNDYLTDFTYRTLRGQ</sequence>
<dbReference type="GO" id="GO:0003700">
    <property type="term" value="F:DNA-binding transcription factor activity"/>
    <property type="evidence" value="ECO:0007669"/>
    <property type="project" value="InterPro"/>
</dbReference>
<dbReference type="InterPro" id="IPR036390">
    <property type="entry name" value="WH_DNA-bd_sf"/>
</dbReference>
<evidence type="ECO:0000256" key="1">
    <source>
        <dbReference type="ARBA" id="ARBA00023015"/>
    </source>
</evidence>
<keyword evidence="1" id="KW-0805">Transcription regulation</keyword>
<evidence type="ECO:0000256" key="3">
    <source>
        <dbReference type="ARBA" id="ARBA00023163"/>
    </source>
</evidence>
<feature type="domain" description="HTH gntR-type" evidence="4">
    <location>
        <begin position="2"/>
        <end position="69"/>
    </location>
</feature>
<dbReference type="PANTHER" id="PTHR43537">
    <property type="entry name" value="TRANSCRIPTIONAL REGULATOR, GNTR FAMILY"/>
    <property type="match status" value="1"/>
</dbReference>
<keyword evidence="3" id="KW-0804">Transcription</keyword>
<dbReference type="SMART" id="SM00345">
    <property type="entry name" value="HTH_GNTR"/>
    <property type="match status" value="1"/>
</dbReference>
<dbReference type="Gene3D" id="1.10.10.10">
    <property type="entry name" value="Winged helix-like DNA-binding domain superfamily/Winged helix DNA-binding domain"/>
    <property type="match status" value="1"/>
</dbReference>
<name>A0A853BEK5_9PSEU</name>
<dbReference type="Gene3D" id="1.20.120.530">
    <property type="entry name" value="GntR ligand-binding domain-like"/>
    <property type="match status" value="1"/>
</dbReference>
<dbReference type="Proteomes" id="UP000549616">
    <property type="component" value="Unassembled WGS sequence"/>
</dbReference>
<evidence type="ECO:0000313" key="5">
    <source>
        <dbReference type="EMBL" id="NYI93017.1"/>
    </source>
</evidence>
<evidence type="ECO:0000256" key="2">
    <source>
        <dbReference type="ARBA" id="ARBA00023125"/>
    </source>
</evidence>
<dbReference type="CDD" id="cd07377">
    <property type="entry name" value="WHTH_GntR"/>
    <property type="match status" value="1"/>
</dbReference>
<gene>
    <name evidence="5" type="ORF">HNR02_006392</name>
</gene>
<protein>
    <submittedName>
        <fullName evidence="5">DNA-binding GntR family transcriptional regulator</fullName>
    </submittedName>
</protein>
<organism evidence="5 6">
    <name type="scientific">Amycolatopsis endophytica</name>
    <dbReference type="NCBI Taxonomy" id="860233"/>
    <lineage>
        <taxon>Bacteria</taxon>
        <taxon>Bacillati</taxon>
        <taxon>Actinomycetota</taxon>
        <taxon>Actinomycetes</taxon>
        <taxon>Pseudonocardiales</taxon>
        <taxon>Pseudonocardiaceae</taxon>
        <taxon>Amycolatopsis</taxon>
    </lineage>
</organism>
<evidence type="ECO:0000313" key="6">
    <source>
        <dbReference type="Proteomes" id="UP000549616"/>
    </source>
</evidence>
<dbReference type="EMBL" id="JACCFK010000002">
    <property type="protein sequence ID" value="NYI93017.1"/>
    <property type="molecule type" value="Genomic_DNA"/>
</dbReference>
<dbReference type="Pfam" id="PF07729">
    <property type="entry name" value="FCD"/>
    <property type="match status" value="1"/>
</dbReference>
<keyword evidence="2 5" id="KW-0238">DNA-binding</keyword>
<dbReference type="SUPFAM" id="SSF46785">
    <property type="entry name" value="Winged helix' DNA-binding domain"/>
    <property type="match status" value="1"/>
</dbReference>
<dbReference type="InterPro" id="IPR008920">
    <property type="entry name" value="TF_FadR/GntR_C"/>
</dbReference>
<dbReference type="GO" id="GO:0003677">
    <property type="term" value="F:DNA binding"/>
    <property type="evidence" value="ECO:0007669"/>
    <property type="project" value="UniProtKB-KW"/>
</dbReference>
<dbReference type="PROSITE" id="PS50949">
    <property type="entry name" value="HTH_GNTR"/>
    <property type="match status" value="1"/>
</dbReference>
<dbReference type="PANTHER" id="PTHR43537:SF45">
    <property type="entry name" value="GNTR FAMILY REGULATORY PROTEIN"/>
    <property type="match status" value="1"/>
</dbReference>
<accession>A0A853BEK5</accession>
<dbReference type="InterPro" id="IPR000524">
    <property type="entry name" value="Tscrpt_reg_HTH_GntR"/>
</dbReference>
<evidence type="ECO:0000259" key="4">
    <source>
        <dbReference type="PROSITE" id="PS50949"/>
    </source>
</evidence>
<dbReference type="InterPro" id="IPR011711">
    <property type="entry name" value="GntR_C"/>
</dbReference>
<reference evidence="5 6" key="1">
    <citation type="submission" date="2020-07" db="EMBL/GenBank/DDBJ databases">
        <title>Sequencing the genomes of 1000 actinobacteria strains.</title>
        <authorList>
            <person name="Klenk H.-P."/>
        </authorList>
    </citation>
    <scope>NUCLEOTIDE SEQUENCE [LARGE SCALE GENOMIC DNA]</scope>
    <source>
        <strain evidence="5 6">DSM 104006</strain>
    </source>
</reference>
<keyword evidence="6" id="KW-1185">Reference proteome</keyword>
<proteinExistence type="predicted"/>
<comment type="caution">
    <text evidence="5">The sequence shown here is derived from an EMBL/GenBank/DDBJ whole genome shotgun (WGS) entry which is preliminary data.</text>
</comment>